<proteinExistence type="predicted"/>
<evidence type="ECO:0000313" key="5">
    <source>
        <dbReference type="Proteomes" id="UP000541444"/>
    </source>
</evidence>
<dbReference type="GO" id="GO:0003676">
    <property type="term" value="F:nucleic acid binding"/>
    <property type="evidence" value="ECO:0007669"/>
    <property type="project" value="InterPro"/>
</dbReference>
<dbReference type="CDD" id="cd06222">
    <property type="entry name" value="RNase_H_like"/>
    <property type="match status" value="1"/>
</dbReference>
<sequence length="365" mass="41760">MSQAEQIEYQFSIFHQPCWRWGNLRDEKGDLVLAYVHGFGVCTNTAADILAPLQGLRICLAKGWFDIIMEVDSQVIVNWYKNMASVPWSQQASCFEILRLGALLRLRWAILIEKEMVLHMNYLNQETLKSGASFFNKTSEGETSDGWEEEDETESEIGDGWEEEDETESEIGDGGDGGGVVLRDVPWGEHTLSLAREVLLQFGDDMKLFAFKTTPRGYIYVRLDKISNMYGCPSMEEIANYSKLYKKRLEEVGETGQIPDDLALEVSSPSAERVLKVPEDLDRFKDMPMRVLYVEGESDPKHLQKDGVFLLDSIKTESEHCVWKLANVKENRDPLSKGKPLNRKQKDWRLTLPYPLLKKVTLYLS</sequence>
<dbReference type="Pfam" id="PF13456">
    <property type="entry name" value="RVT_3"/>
    <property type="match status" value="1"/>
</dbReference>
<evidence type="ECO:0000259" key="2">
    <source>
        <dbReference type="Pfam" id="PF13456"/>
    </source>
</evidence>
<feature type="domain" description="DUF7912" evidence="3">
    <location>
        <begin position="274"/>
        <end position="363"/>
    </location>
</feature>
<dbReference type="InterPro" id="IPR057234">
    <property type="entry name" value="DUF7912"/>
</dbReference>
<dbReference type="GO" id="GO:0004523">
    <property type="term" value="F:RNA-DNA hybrid ribonuclease activity"/>
    <property type="evidence" value="ECO:0007669"/>
    <property type="project" value="InterPro"/>
</dbReference>
<dbReference type="InterPro" id="IPR012337">
    <property type="entry name" value="RNaseH-like_sf"/>
</dbReference>
<reference evidence="4 5" key="1">
    <citation type="journal article" date="2020" name="IScience">
        <title>Genome Sequencing of the Endangered Kingdonia uniflora (Circaeasteraceae, Ranunculales) Reveals Potential Mechanisms of Evolutionary Specialization.</title>
        <authorList>
            <person name="Sun Y."/>
            <person name="Deng T."/>
            <person name="Zhang A."/>
            <person name="Moore M.J."/>
            <person name="Landis J.B."/>
            <person name="Lin N."/>
            <person name="Zhang H."/>
            <person name="Zhang X."/>
            <person name="Huang J."/>
            <person name="Zhang X."/>
            <person name="Sun H."/>
            <person name="Wang H."/>
        </authorList>
    </citation>
    <scope>NUCLEOTIDE SEQUENCE [LARGE SCALE GENOMIC DNA]</scope>
    <source>
        <strain evidence="4">TB1705</strain>
        <tissue evidence="4">Leaf</tissue>
    </source>
</reference>
<evidence type="ECO:0000256" key="1">
    <source>
        <dbReference type="SAM" id="MobiDB-lite"/>
    </source>
</evidence>
<name>A0A7J7NW38_9MAGN</name>
<evidence type="ECO:0000313" key="4">
    <source>
        <dbReference type="EMBL" id="KAF6171425.1"/>
    </source>
</evidence>
<dbReference type="SUPFAM" id="SSF53098">
    <property type="entry name" value="Ribonuclease H-like"/>
    <property type="match status" value="1"/>
</dbReference>
<accession>A0A7J7NW38</accession>
<evidence type="ECO:0000259" key="3">
    <source>
        <dbReference type="Pfam" id="PF25498"/>
    </source>
</evidence>
<feature type="compositionally biased region" description="Acidic residues" evidence="1">
    <location>
        <begin position="142"/>
        <end position="173"/>
    </location>
</feature>
<dbReference type="PANTHER" id="PTHR34544:SF3">
    <property type="entry name" value="OS07G0155200 PROTEIN"/>
    <property type="match status" value="1"/>
</dbReference>
<comment type="caution">
    <text evidence="4">The sequence shown here is derived from an EMBL/GenBank/DDBJ whole genome shotgun (WGS) entry which is preliminary data.</text>
</comment>
<organism evidence="4 5">
    <name type="scientific">Kingdonia uniflora</name>
    <dbReference type="NCBI Taxonomy" id="39325"/>
    <lineage>
        <taxon>Eukaryota</taxon>
        <taxon>Viridiplantae</taxon>
        <taxon>Streptophyta</taxon>
        <taxon>Embryophyta</taxon>
        <taxon>Tracheophyta</taxon>
        <taxon>Spermatophyta</taxon>
        <taxon>Magnoliopsida</taxon>
        <taxon>Ranunculales</taxon>
        <taxon>Circaeasteraceae</taxon>
        <taxon>Kingdonia</taxon>
    </lineage>
</organism>
<dbReference type="Gene3D" id="3.30.420.10">
    <property type="entry name" value="Ribonuclease H-like superfamily/Ribonuclease H"/>
    <property type="match status" value="1"/>
</dbReference>
<evidence type="ECO:0008006" key="6">
    <source>
        <dbReference type="Google" id="ProtNLM"/>
    </source>
</evidence>
<feature type="domain" description="RNase H type-1" evidence="2">
    <location>
        <begin position="24"/>
        <end position="83"/>
    </location>
</feature>
<feature type="region of interest" description="Disordered" evidence="1">
    <location>
        <begin position="138"/>
        <end position="178"/>
    </location>
</feature>
<protein>
    <recommendedName>
        <fullName evidence="6">RNase H type-1 domain-containing protein</fullName>
    </recommendedName>
</protein>
<dbReference type="InterPro" id="IPR036397">
    <property type="entry name" value="RNaseH_sf"/>
</dbReference>
<dbReference type="Pfam" id="PF25498">
    <property type="entry name" value="DUF7912"/>
    <property type="match status" value="1"/>
</dbReference>
<dbReference type="InterPro" id="IPR002156">
    <property type="entry name" value="RNaseH_domain"/>
</dbReference>
<dbReference type="AlphaFoldDB" id="A0A7J7NW38"/>
<dbReference type="OrthoDB" id="1100432at2759"/>
<dbReference type="InterPro" id="IPR044730">
    <property type="entry name" value="RNase_H-like_dom_plant"/>
</dbReference>
<gene>
    <name evidence="4" type="ORF">GIB67_009566</name>
</gene>
<keyword evidence="5" id="KW-1185">Reference proteome</keyword>
<dbReference type="Proteomes" id="UP000541444">
    <property type="component" value="Unassembled WGS sequence"/>
</dbReference>
<dbReference type="EMBL" id="JACGCM010000497">
    <property type="protein sequence ID" value="KAF6171425.1"/>
    <property type="molecule type" value="Genomic_DNA"/>
</dbReference>
<dbReference type="PANTHER" id="PTHR34544">
    <property type="entry name" value="OSJNBA0006B20.18 PROTEIN"/>
    <property type="match status" value="1"/>
</dbReference>